<dbReference type="Gene3D" id="3.90.1300.10">
    <property type="entry name" value="Amidase signature (AS) domain"/>
    <property type="match status" value="1"/>
</dbReference>
<keyword evidence="3" id="KW-1185">Reference proteome</keyword>
<comment type="caution">
    <text evidence="2">The sequence shown here is derived from an EMBL/GenBank/DDBJ whole genome shotgun (WGS) entry which is preliminary data.</text>
</comment>
<dbReference type="AlphaFoldDB" id="A0A9P8MNG8"/>
<protein>
    <submittedName>
        <fullName evidence="2">Amidase domain-containing protein</fullName>
    </submittedName>
</protein>
<sequence length="522" mass="56500">MLTPCVLLAKWTFPSLINATLEDLQQGLHRGCFNSFDLVNAYQERIRQVQGKARAVTEINPDALAIATFLDKERNIGGKRLGPLHGIPILLKDNVATMDKMNNTAGSTLLLGAKVPHDSTVARKLREAGAIILGKANMDEWADFRTGVLHHGYSPYGGQTHAAGVSADLGLAFAAIGTDTGGSISFPSSFNGIVGIKPTVGLVSRYLVIPASEHRDSVGPMARTVRDAAHVLKAIAGPDSADNYTSAIPFGTLPDYVEACDEKALQGARIGVPYNVLDQATDLWKKGGPWADAFHKALKIMKDAGATIVEANFTRAGSDNSIDRDDSMTLGADLMTDLPNYFAQLIENSSDIHTLADLRNRTRNAPAEENNLWGTSVWDDALDKFGFNNTDPRFWPSWQRLQQLQGPDGLLGALERHNLTAIVSPTIYAPKMANFIGASVVTVPLGHFPANTSIISNTDPKNETLVMMAPSIPFAMSFVGRHWSEAELIGLAYSFEQKTRVRGEAKRVIMPEAEITVSSCYA</sequence>
<dbReference type="RefSeq" id="XP_044715143.1">
    <property type="nucleotide sequence ID" value="XM_044869881.1"/>
</dbReference>
<proteinExistence type="predicted"/>
<dbReference type="Proteomes" id="UP000824596">
    <property type="component" value="Unassembled WGS sequence"/>
</dbReference>
<dbReference type="OrthoDB" id="566138at2759"/>
<evidence type="ECO:0000313" key="2">
    <source>
        <dbReference type="EMBL" id="KAH0957629.1"/>
    </source>
</evidence>
<dbReference type="PANTHER" id="PTHR42678">
    <property type="entry name" value="AMIDASE"/>
    <property type="match status" value="1"/>
</dbReference>
<feature type="domain" description="Amidase" evidence="1">
    <location>
        <begin position="37"/>
        <end position="488"/>
    </location>
</feature>
<dbReference type="GeneID" id="68360539"/>
<accession>A0A9P8MNG8</accession>
<evidence type="ECO:0000259" key="1">
    <source>
        <dbReference type="Pfam" id="PF01425"/>
    </source>
</evidence>
<dbReference type="PANTHER" id="PTHR42678:SF34">
    <property type="entry name" value="OS04G0183300 PROTEIN"/>
    <property type="match status" value="1"/>
</dbReference>
<gene>
    <name evidence="2" type="ORF">HRG_11411</name>
</gene>
<name>A0A9P8MNG8_9HYPO</name>
<organism evidence="2 3">
    <name type="scientific">Hirsutella rhossiliensis</name>
    <dbReference type="NCBI Taxonomy" id="111463"/>
    <lineage>
        <taxon>Eukaryota</taxon>
        <taxon>Fungi</taxon>
        <taxon>Dikarya</taxon>
        <taxon>Ascomycota</taxon>
        <taxon>Pezizomycotina</taxon>
        <taxon>Sordariomycetes</taxon>
        <taxon>Hypocreomycetidae</taxon>
        <taxon>Hypocreales</taxon>
        <taxon>Ophiocordycipitaceae</taxon>
        <taxon>Hirsutella</taxon>
    </lineage>
</organism>
<reference evidence="2" key="1">
    <citation type="submission" date="2021-09" db="EMBL/GenBank/DDBJ databases">
        <title>A high-quality genome of the endoparasitic fungus Hirsutella rhossiliensis with a comparison of Hirsutella genomes reveals transposable elements contributing to genome size variation.</title>
        <authorList>
            <person name="Lin R."/>
            <person name="Jiao Y."/>
            <person name="Sun X."/>
            <person name="Ling J."/>
            <person name="Xie B."/>
            <person name="Cheng X."/>
        </authorList>
    </citation>
    <scope>NUCLEOTIDE SEQUENCE</scope>
    <source>
        <strain evidence="2">HR02</strain>
    </source>
</reference>
<dbReference type="InterPro" id="IPR036928">
    <property type="entry name" value="AS_sf"/>
</dbReference>
<dbReference type="Pfam" id="PF01425">
    <property type="entry name" value="Amidase"/>
    <property type="match status" value="1"/>
</dbReference>
<dbReference type="EMBL" id="JAIZPD010000020">
    <property type="protein sequence ID" value="KAH0957629.1"/>
    <property type="molecule type" value="Genomic_DNA"/>
</dbReference>
<dbReference type="InterPro" id="IPR023631">
    <property type="entry name" value="Amidase_dom"/>
</dbReference>
<evidence type="ECO:0000313" key="3">
    <source>
        <dbReference type="Proteomes" id="UP000824596"/>
    </source>
</evidence>
<dbReference type="SUPFAM" id="SSF75304">
    <property type="entry name" value="Amidase signature (AS) enzymes"/>
    <property type="match status" value="1"/>
</dbReference>